<evidence type="ECO:0000259" key="8">
    <source>
        <dbReference type="PROSITE" id="PS50089"/>
    </source>
</evidence>
<dbReference type="PANTHER" id="PTHR10825:SF29">
    <property type="entry name" value="POLYCOMB GROUP RING FINGER PROTEIN 1"/>
    <property type="match status" value="1"/>
</dbReference>
<evidence type="ECO:0000256" key="5">
    <source>
        <dbReference type="ARBA" id="ARBA00023242"/>
    </source>
</evidence>
<dbReference type="RefSeq" id="XP_022306602.1">
    <property type="nucleotide sequence ID" value="XM_022450894.1"/>
</dbReference>
<keyword evidence="9" id="KW-1185">Reference proteome</keyword>
<feature type="compositionally biased region" description="Polar residues" evidence="7">
    <location>
        <begin position="467"/>
        <end position="492"/>
    </location>
</feature>
<accession>A0A8B8BTC7</accession>
<keyword evidence="3 6" id="KW-0863">Zinc-finger</keyword>
<feature type="compositionally biased region" description="Polar residues" evidence="7">
    <location>
        <begin position="439"/>
        <end position="449"/>
    </location>
</feature>
<dbReference type="AlphaFoldDB" id="A0A8B8BTC7"/>
<feature type="domain" description="RING-type" evidence="8">
    <location>
        <begin position="20"/>
        <end position="59"/>
    </location>
</feature>
<feature type="compositionally biased region" description="Basic and acidic residues" evidence="7">
    <location>
        <begin position="272"/>
        <end position="292"/>
    </location>
</feature>
<dbReference type="PROSITE" id="PS50089">
    <property type="entry name" value="ZF_RING_2"/>
    <property type="match status" value="1"/>
</dbReference>
<feature type="compositionally biased region" description="Low complexity" evidence="7">
    <location>
        <begin position="572"/>
        <end position="600"/>
    </location>
</feature>
<evidence type="ECO:0000313" key="11">
    <source>
        <dbReference type="RefSeq" id="XP_022306603.1"/>
    </source>
</evidence>
<evidence type="ECO:0000256" key="3">
    <source>
        <dbReference type="ARBA" id="ARBA00022771"/>
    </source>
</evidence>
<protein>
    <submittedName>
        <fullName evidence="10 11">Polycomb group protein Psc-like isoform X1</fullName>
    </submittedName>
</protein>
<dbReference type="GO" id="GO:0000122">
    <property type="term" value="P:negative regulation of transcription by RNA polymerase II"/>
    <property type="evidence" value="ECO:0007669"/>
    <property type="project" value="TreeGrafter"/>
</dbReference>
<dbReference type="SUPFAM" id="SSF57850">
    <property type="entry name" value="RING/U-box"/>
    <property type="match status" value="1"/>
</dbReference>
<feature type="region of interest" description="Disordered" evidence="7">
    <location>
        <begin position="817"/>
        <end position="914"/>
    </location>
</feature>
<dbReference type="RefSeq" id="XP_022306603.1">
    <property type="nucleotide sequence ID" value="XM_022450895.1"/>
</dbReference>
<feature type="compositionally biased region" description="Low complexity" evidence="7">
    <location>
        <begin position="701"/>
        <end position="720"/>
    </location>
</feature>
<keyword evidence="5" id="KW-0539">Nucleus</keyword>
<feature type="compositionally biased region" description="Basic and acidic residues" evidence="7">
    <location>
        <begin position="537"/>
        <end position="548"/>
    </location>
</feature>
<feature type="compositionally biased region" description="Low complexity" evidence="7">
    <location>
        <begin position="728"/>
        <end position="746"/>
    </location>
</feature>
<evidence type="ECO:0000256" key="4">
    <source>
        <dbReference type="ARBA" id="ARBA00022833"/>
    </source>
</evidence>
<feature type="compositionally biased region" description="Low complexity" evidence="7">
    <location>
        <begin position="627"/>
        <end position="646"/>
    </location>
</feature>
<dbReference type="InterPro" id="IPR013083">
    <property type="entry name" value="Znf_RING/FYVE/PHD"/>
</dbReference>
<evidence type="ECO:0000313" key="9">
    <source>
        <dbReference type="Proteomes" id="UP000694844"/>
    </source>
</evidence>
<dbReference type="Proteomes" id="UP000694844">
    <property type="component" value="Chromosome 9"/>
</dbReference>
<gene>
    <name evidence="10 11" type="primary">LOC111112990</name>
</gene>
<evidence type="ECO:0000256" key="2">
    <source>
        <dbReference type="ARBA" id="ARBA00022723"/>
    </source>
</evidence>
<dbReference type="Gene3D" id="3.30.40.10">
    <property type="entry name" value="Zinc/RING finger domain, C3HC4 (zinc finger)"/>
    <property type="match status" value="1"/>
</dbReference>
<feature type="region of interest" description="Disordered" evidence="7">
    <location>
        <begin position="308"/>
        <end position="394"/>
    </location>
</feature>
<dbReference type="KEGG" id="cvn:111112990"/>
<dbReference type="GO" id="GO:0008270">
    <property type="term" value="F:zinc ion binding"/>
    <property type="evidence" value="ECO:0007669"/>
    <property type="project" value="UniProtKB-KW"/>
</dbReference>
<feature type="region of interest" description="Disordered" evidence="7">
    <location>
        <begin position="432"/>
        <end position="659"/>
    </location>
</feature>
<feature type="region of interest" description="Disordered" evidence="7">
    <location>
        <begin position="149"/>
        <end position="170"/>
    </location>
</feature>
<evidence type="ECO:0000313" key="10">
    <source>
        <dbReference type="RefSeq" id="XP_022306602.1"/>
    </source>
</evidence>
<dbReference type="GO" id="GO:1990841">
    <property type="term" value="F:promoter-specific chromatin binding"/>
    <property type="evidence" value="ECO:0007669"/>
    <property type="project" value="TreeGrafter"/>
</dbReference>
<dbReference type="InterPro" id="IPR001841">
    <property type="entry name" value="Znf_RING"/>
</dbReference>
<dbReference type="GO" id="GO:0035102">
    <property type="term" value="C:PRC1 complex"/>
    <property type="evidence" value="ECO:0007669"/>
    <property type="project" value="TreeGrafter"/>
</dbReference>
<keyword evidence="4" id="KW-0862">Zinc</keyword>
<feature type="compositionally biased region" description="Polar residues" evidence="7">
    <location>
        <begin position="385"/>
        <end position="394"/>
    </location>
</feature>
<name>A0A8B8BTC7_CRAVI</name>
<feature type="compositionally biased region" description="Polar residues" evidence="7">
    <location>
        <begin position="499"/>
        <end position="518"/>
    </location>
</feature>
<dbReference type="FunFam" id="3.30.40.10:FF:000122">
    <property type="entry name" value="polycomb group RING finger protein 1"/>
    <property type="match status" value="1"/>
</dbReference>
<evidence type="ECO:0000256" key="6">
    <source>
        <dbReference type="PROSITE-ProRule" id="PRU00175"/>
    </source>
</evidence>
<feature type="compositionally biased region" description="Low complexity" evidence="7">
    <location>
        <begin position="842"/>
        <end position="864"/>
    </location>
</feature>
<comment type="subcellular location">
    <subcellularLocation>
        <location evidence="1">Nucleus</location>
    </subcellularLocation>
</comment>
<dbReference type="PANTHER" id="PTHR10825">
    <property type="entry name" value="RING FINGER DOMAIN-CONTAINING, POLYCOMB GROUP COMPONENT"/>
    <property type="match status" value="1"/>
</dbReference>
<dbReference type="Pfam" id="PF13923">
    <property type="entry name" value="zf-C3HC4_2"/>
    <property type="match status" value="1"/>
</dbReference>
<dbReference type="InterPro" id="IPR032443">
    <property type="entry name" value="RAWUL"/>
</dbReference>
<dbReference type="PROSITE" id="PS00518">
    <property type="entry name" value="ZF_RING_1"/>
    <property type="match status" value="1"/>
</dbReference>
<evidence type="ECO:0000256" key="1">
    <source>
        <dbReference type="ARBA" id="ARBA00004123"/>
    </source>
</evidence>
<feature type="compositionally biased region" description="Basic and acidic residues" evidence="7">
    <location>
        <begin position="369"/>
        <end position="384"/>
    </location>
</feature>
<proteinExistence type="predicted"/>
<dbReference type="Pfam" id="PF16207">
    <property type="entry name" value="RAWUL"/>
    <property type="match status" value="1"/>
</dbReference>
<dbReference type="InterPro" id="IPR017907">
    <property type="entry name" value="Znf_RING_CS"/>
</dbReference>
<dbReference type="SMART" id="SM00184">
    <property type="entry name" value="RING"/>
    <property type="match status" value="1"/>
</dbReference>
<evidence type="ECO:0000256" key="7">
    <source>
        <dbReference type="SAM" id="MobiDB-lite"/>
    </source>
</evidence>
<reference evidence="10 11" key="1">
    <citation type="submission" date="2025-04" db="UniProtKB">
        <authorList>
            <consortium name="RefSeq"/>
        </authorList>
    </citation>
    <scope>IDENTIFICATION</scope>
    <source>
        <tissue evidence="10 11">Whole sample</tissue>
    </source>
</reference>
<feature type="region of interest" description="Disordered" evidence="7">
    <location>
        <begin position="247"/>
        <end position="292"/>
    </location>
</feature>
<dbReference type="CDD" id="cd17082">
    <property type="entry name" value="RAWUL_PCGF2_like"/>
    <property type="match status" value="1"/>
</dbReference>
<dbReference type="Gene3D" id="3.10.20.90">
    <property type="entry name" value="Phosphatidylinositol 3-kinase Catalytic Subunit, Chain A, domain 1"/>
    <property type="match status" value="1"/>
</dbReference>
<feature type="compositionally biased region" description="Polar residues" evidence="7">
    <location>
        <begin position="747"/>
        <end position="759"/>
    </location>
</feature>
<feature type="compositionally biased region" description="Basic and acidic residues" evidence="7">
    <location>
        <begin position="556"/>
        <end position="571"/>
    </location>
</feature>
<feature type="compositionally biased region" description="Basic and acidic residues" evidence="7">
    <location>
        <begin position="323"/>
        <end position="342"/>
    </location>
</feature>
<feature type="region of interest" description="Disordered" evidence="7">
    <location>
        <begin position="697"/>
        <end position="761"/>
    </location>
</feature>
<dbReference type="GeneID" id="111112990"/>
<dbReference type="OrthoDB" id="1305878at2759"/>
<keyword evidence="2" id="KW-0479">Metal-binding</keyword>
<organism evidence="9 10">
    <name type="scientific">Crassostrea virginica</name>
    <name type="common">Eastern oyster</name>
    <dbReference type="NCBI Taxonomy" id="6565"/>
    <lineage>
        <taxon>Eukaryota</taxon>
        <taxon>Metazoa</taxon>
        <taxon>Spiralia</taxon>
        <taxon>Lophotrochozoa</taxon>
        <taxon>Mollusca</taxon>
        <taxon>Bivalvia</taxon>
        <taxon>Autobranchia</taxon>
        <taxon>Pteriomorphia</taxon>
        <taxon>Ostreida</taxon>
        <taxon>Ostreoidea</taxon>
        <taxon>Ostreidae</taxon>
        <taxon>Crassostrea</taxon>
    </lineage>
</organism>
<sequence length="914" mass="99185">MHRQNTGPLLNPSLNPHLICVLCGGYLIDATTIVECLHSFCKTCIVRYLETSKFCPICDVQVHKTKPFTNIRLDHTLQDLVYKLVPGLFHNEMKRRRDFYRERGKDVDRLWSDHNRLEYYTDDDGEVQRARVIFAEDEQISLALQLSPDGKPPRIPAKATGRPGGGAEEESGDCRYLLCPAVLTIGHLKKFIRLKFSLADRFQIDVYHSDEALRDRYTLIDVAYIYMWRRKGPLCLYYTVYTNPPKKTKSDVSCTETQDLEKSADDEEAEKSEEKEDVKSDEDHRQSDDKSAMCETDIQLQGLSAVHGSATGDLGLPPSGDSGEEKADKITKVSSKEIKESPSESSKPTTDASVVKENEKNDSSLVPSRDLKEHVINSLEKEKQNLSVENSNGKESCVVTDIDSNKTKETSLETNKPSPAVTLISVSSTSVTSTSVTSMISGFSSTGGISKSSPKKEKHSSNRVEKQPTSGTSKSSSAILVVPTSDNSSETTRIPKLKLNTSKYTSQGIVTKSATLTTPIYHPRSVQKRPASPKIPLKGEKPSPEKMAKKICTQENHSKPVDKTVDKKPESAKSSSPKKTSSEKPSTCSAVKTSTTAKTKLSLNGSAKPLPSNYNNVKTAKNDPVKASQNNGANLSASSAVSAVSGVHKKASKPTSNGQRLKLTVPYSSYNCYSNGLTIPSPIGLSPTVTSARTFPSALNRTLSSSPTRRKTSSPSRRVPASTPNGRLTPGSSVSPSSLYSLSPSPTNRSFPTSPSPHSYNPAAAARLLQSSPLARQMYSPTGGIFSFPDRGPPMTQLPITVPTAHTHLNLRLNTTSSLYSSDPSPHNGDLPQDLSLKKKTTPSPSSSTSPSSSSDPTEPPTKTLKIPIKVPIQTNGLSHGEVDKFAFTDDEEDTSPVGGRKLHPIKAEPGAGP</sequence>